<dbReference type="GO" id="GO:0000981">
    <property type="term" value="F:DNA-binding transcription factor activity, RNA polymerase II-specific"/>
    <property type="evidence" value="ECO:0007669"/>
    <property type="project" value="InterPro"/>
</dbReference>
<feature type="compositionally biased region" description="Low complexity" evidence="2">
    <location>
        <begin position="368"/>
        <end position="379"/>
    </location>
</feature>
<feature type="region of interest" description="Disordered" evidence="2">
    <location>
        <begin position="52"/>
        <end position="86"/>
    </location>
</feature>
<gene>
    <name evidence="4" type="ORF">QBC37DRAFT_432191</name>
</gene>
<feature type="region of interest" description="Disordered" evidence="2">
    <location>
        <begin position="335"/>
        <end position="379"/>
    </location>
</feature>
<dbReference type="SUPFAM" id="SSF57701">
    <property type="entry name" value="Zn2/Cys6 DNA-binding domain"/>
    <property type="match status" value="1"/>
</dbReference>
<dbReference type="Pfam" id="PF00172">
    <property type="entry name" value="Zn_clus"/>
    <property type="match status" value="1"/>
</dbReference>
<name>A0AAN6XWQ8_9PEZI</name>
<evidence type="ECO:0000259" key="3">
    <source>
        <dbReference type="PROSITE" id="PS50048"/>
    </source>
</evidence>
<evidence type="ECO:0000256" key="1">
    <source>
        <dbReference type="ARBA" id="ARBA00023242"/>
    </source>
</evidence>
<organism evidence="4 5">
    <name type="scientific">Rhypophila decipiens</name>
    <dbReference type="NCBI Taxonomy" id="261697"/>
    <lineage>
        <taxon>Eukaryota</taxon>
        <taxon>Fungi</taxon>
        <taxon>Dikarya</taxon>
        <taxon>Ascomycota</taxon>
        <taxon>Pezizomycotina</taxon>
        <taxon>Sordariomycetes</taxon>
        <taxon>Sordariomycetidae</taxon>
        <taxon>Sordariales</taxon>
        <taxon>Naviculisporaceae</taxon>
        <taxon>Rhypophila</taxon>
    </lineage>
</organism>
<reference evidence="4" key="2">
    <citation type="submission" date="2023-05" db="EMBL/GenBank/DDBJ databases">
        <authorList>
            <consortium name="Lawrence Berkeley National Laboratory"/>
            <person name="Steindorff A."/>
            <person name="Hensen N."/>
            <person name="Bonometti L."/>
            <person name="Westerberg I."/>
            <person name="Brannstrom I.O."/>
            <person name="Guillou S."/>
            <person name="Cros-Aarteil S."/>
            <person name="Calhoun S."/>
            <person name="Haridas S."/>
            <person name="Kuo A."/>
            <person name="Mondo S."/>
            <person name="Pangilinan J."/>
            <person name="Riley R."/>
            <person name="Labutti K."/>
            <person name="Andreopoulos B."/>
            <person name="Lipzen A."/>
            <person name="Chen C."/>
            <person name="Yanf M."/>
            <person name="Daum C."/>
            <person name="Ng V."/>
            <person name="Clum A."/>
            <person name="Ohm R."/>
            <person name="Martin F."/>
            <person name="Silar P."/>
            <person name="Natvig D."/>
            <person name="Lalanne C."/>
            <person name="Gautier V."/>
            <person name="Ament-Velasquez S.L."/>
            <person name="Kruys A."/>
            <person name="Hutchinson M.I."/>
            <person name="Powell A.J."/>
            <person name="Barry K."/>
            <person name="Miller A.N."/>
            <person name="Grigoriev I.V."/>
            <person name="Debuchy R."/>
            <person name="Gladieux P."/>
            <person name="Thoren M.H."/>
            <person name="Johannesson H."/>
        </authorList>
    </citation>
    <scope>NUCLEOTIDE SEQUENCE</scope>
    <source>
        <strain evidence="4">PSN293</strain>
    </source>
</reference>
<dbReference type="CDD" id="cd00067">
    <property type="entry name" value="GAL4"/>
    <property type="match status" value="1"/>
</dbReference>
<dbReference type="SMART" id="SM00066">
    <property type="entry name" value="GAL4"/>
    <property type="match status" value="1"/>
</dbReference>
<dbReference type="PROSITE" id="PS00463">
    <property type="entry name" value="ZN2_CY6_FUNGAL_1"/>
    <property type="match status" value="1"/>
</dbReference>
<dbReference type="Gene3D" id="4.10.240.10">
    <property type="entry name" value="Zn(2)-C6 fungal-type DNA-binding domain"/>
    <property type="match status" value="1"/>
</dbReference>
<feature type="compositionally biased region" description="Low complexity" evidence="2">
    <location>
        <begin position="335"/>
        <end position="344"/>
    </location>
</feature>
<sequence length="528" mass="59294">MDTTRLQATKRKACLQCTKSKRKCDRSYPQCLRCLDKGVQCQYPPSRRMRHLQAPSVDQGEPLSATSTFQSFSPRHHSQGPSSDSQDLLVNDRWLLTPDSFVRLLHPRNPIDRPYGYNERILGNETVEFLDTVQSWMKQWVTEGHSPVVHMSLYSGGYMPECVEDAFTVLATYHSSTNPQIRKTALQIADRRASKLIASFRTRASMSPHDAENPAGLCHETVEVDTQTHLARTLALLTYQVMGLLDTDIRARSNAEDYMETLHSWAAQLLESARLDSLTAEISTPSDDTEQSQELLMGQNTYPDNILDNTSFMDIMNMDEFLYFPNLFPPTTITTTTTSSPMPSNIAPPGPSPNPRTNPFILPPKPTVSPSSSSTSGPIISQHHHITSLHRAWTIAESVRRISLTAIYTQSVYLTLKRGVETTDPSAENQGTCPGGMTFTARQGLWDAPSAYRWFNEVKKAANTGEGRGLLMVKSTEAWKILEGVVRVRPSDVDCFTRAVLFICFGKEWVMERWMDLDRVEVGHENGD</sequence>
<dbReference type="PROSITE" id="PS50048">
    <property type="entry name" value="ZN2_CY6_FUNGAL_2"/>
    <property type="match status" value="1"/>
</dbReference>
<evidence type="ECO:0000256" key="2">
    <source>
        <dbReference type="SAM" id="MobiDB-lite"/>
    </source>
</evidence>
<evidence type="ECO:0000313" key="4">
    <source>
        <dbReference type="EMBL" id="KAK4208324.1"/>
    </source>
</evidence>
<comment type="caution">
    <text evidence="4">The sequence shown here is derived from an EMBL/GenBank/DDBJ whole genome shotgun (WGS) entry which is preliminary data.</text>
</comment>
<reference evidence="4" key="1">
    <citation type="journal article" date="2023" name="Mol. Phylogenet. Evol.">
        <title>Genome-scale phylogeny and comparative genomics of the fungal order Sordariales.</title>
        <authorList>
            <person name="Hensen N."/>
            <person name="Bonometti L."/>
            <person name="Westerberg I."/>
            <person name="Brannstrom I.O."/>
            <person name="Guillou S."/>
            <person name="Cros-Aarteil S."/>
            <person name="Calhoun S."/>
            <person name="Haridas S."/>
            <person name="Kuo A."/>
            <person name="Mondo S."/>
            <person name="Pangilinan J."/>
            <person name="Riley R."/>
            <person name="LaButti K."/>
            <person name="Andreopoulos B."/>
            <person name="Lipzen A."/>
            <person name="Chen C."/>
            <person name="Yan M."/>
            <person name="Daum C."/>
            <person name="Ng V."/>
            <person name="Clum A."/>
            <person name="Steindorff A."/>
            <person name="Ohm R.A."/>
            <person name="Martin F."/>
            <person name="Silar P."/>
            <person name="Natvig D.O."/>
            <person name="Lalanne C."/>
            <person name="Gautier V."/>
            <person name="Ament-Velasquez S.L."/>
            <person name="Kruys A."/>
            <person name="Hutchinson M.I."/>
            <person name="Powell A.J."/>
            <person name="Barry K."/>
            <person name="Miller A.N."/>
            <person name="Grigoriev I.V."/>
            <person name="Debuchy R."/>
            <person name="Gladieux P."/>
            <person name="Hiltunen Thoren M."/>
            <person name="Johannesson H."/>
        </authorList>
    </citation>
    <scope>NUCLEOTIDE SEQUENCE</scope>
    <source>
        <strain evidence="4">PSN293</strain>
    </source>
</reference>
<dbReference type="GO" id="GO:0008270">
    <property type="term" value="F:zinc ion binding"/>
    <property type="evidence" value="ECO:0007669"/>
    <property type="project" value="InterPro"/>
</dbReference>
<proteinExistence type="predicted"/>
<dbReference type="AlphaFoldDB" id="A0AAN6XWQ8"/>
<dbReference type="InterPro" id="IPR001138">
    <property type="entry name" value="Zn2Cys6_DnaBD"/>
</dbReference>
<protein>
    <recommendedName>
        <fullName evidence="3">Zn(2)-C6 fungal-type domain-containing protein</fullName>
    </recommendedName>
</protein>
<evidence type="ECO:0000313" key="5">
    <source>
        <dbReference type="Proteomes" id="UP001301769"/>
    </source>
</evidence>
<feature type="compositionally biased region" description="Pro residues" evidence="2">
    <location>
        <begin position="346"/>
        <end position="367"/>
    </location>
</feature>
<keyword evidence="1" id="KW-0539">Nucleus</keyword>
<dbReference type="InterPro" id="IPR036864">
    <property type="entry name" value="Zn2-C6_fun-type_DNA-bd_sf"/>
</dbReference>
<keyword evidence="5" id="KW-1185">Reference proteome</keyword>
<feature type="compositionally biased region" description="Polar residues" evidence="2">
    <location>
        <begin position="64"/>
        <end position="86"/>
    </location>
</feature>
<dbReference type="Proteomes" id="UP001301769">
    <property type="component" value="Unassembled WGS sequence"/>
</dbReference>
<dbReference type="EMBL" id="MU858249">
    <property type="protein sequence ID" value="KAK4208324.1"/>
    <property type="molecule type" value="Genomic_DNA"/>
</dbReference>
<feature type="domain" description="Zn(2)-C6 fungal-type" evidence="3">
    <location>
        <begin position="13"/>
        <end position="43"/>
    </location>
</feature>
<dbReference type="PRINTS" id="PR00755">
    <property type="entry name" value="AFLATOXINBRP"/>
</dbReference>
<accession>A0AAN6XWQ8</accession>